<dbReference type="PANTHER" id="PTHR35046">
    <property type="entry name" value="ZINC KNUCKLE (CCHC-TYPE) FAMILY PROTEIN"/>
    <property type="match status" value="1"/>
</dbReference>
<dbReference type="Proteomes" id="UP000325315">
    <property type="component" value="Unassembled WGS sequence"/>
</dbReference>
<comment type="caution">
    <text evidence="1">The sequence shown here is derived from an EMBL/GenBank/DDBJ whole genome shotgun (WGS) entry which is preliminary data.</text>
</comment>
<protein>
    <submittedName>
        <fullName evidence="1">Transposon Ty3-I Gag-Pol polyprotein</fullName>
    </submittedName>
</protein>
<evidence type="ECO:0000313" key="1">
    <source>
        <dbReference type="EMBL" id="KAA3466189.1"/>
    </source>
</evidence>
<name>A0A5B6VAM9_9ROSI</name>
<gene>
    <name evidence="1" type="ORF">EPI10_001303</name>
</gene>
<organism evidence="1 2">
    <name type="scientific">Gossypium australe</name>
    <dbReference type="NCBI Taxonomy" id="47621"/>
    <lineage>
        <taxon>Eukaryota</taxon>
        <taxon>Viridiplantae</taxon>
        <taxon>Streptophyta</taxon>
        <taxon>Embryophyta</taxon>
        <taxon>Tracheophyta</taxon>
        <taxon>Spermatophyta</taxon>
        <taxon>Magnoliopsida</taxon>
        <taxon>eudicotyledons</taxon>
        <taxon>Gunneridae</taxon>
        <taxon>Pentapetalae</taxon>
        <taxon>rosids</taxon>
        <taxon>malvids</taxon>
        <taxon>Malvales</taxon>
        <taxon>Malvaceae</taxon>
        <taxon>Malvoideae</taxon>
        <taxon>Gossypium</taxon>
    </lineage>
</organism>
<dbReference type="PANTHER" id="PTHR35046:SF9">
    <property type="entry name" value="RNA-DIRECTED DNA POLYMERASE"/>
    <property type="match status" value="1"/>
</dbReference>
<accession>A0A5B6VAM9</accession>
<evidence type="ECO:0000313" key="2">
    <source>
        <dbReference type="Proteomes" id="UP000325315"/>
    </source>
</evidence>
<reference evidence="2" key="1">
    <citation type="journal article" date="2019" name="Plant Biotechnol. J.">
        <title>Genome sequencing of the Australian wild diploid species Gossypium australe highlights disease resistance and delayed gland morphogenesis.</title>
        <authorList>
            <person name="Cai Y."/>
            <person name="Cai X."/>
            <person name="Wang Q."/>
            <person name="Wang P."/>
            <person name="Zhang Y."/>
            <person name="Cai C."/>
            <person name="Xu Y."/>
            <person name="Wang K."/>
            <person name="Zhou Z."/>
            <person name="Wang C."/>
            <person name="Geng S."/>
            <person name="Li B."/>
            <person name="Dong Q."/>
            <person name="Hou Y."/>
            <person name="Wang H."/>
            <person name="Ai P."/>
            <person name="Liu Z."/>
            <person name="Yi F."/>
            <person name="Sun M."/>
            <person name="An G."/>
            <person name="Cheng J."/>
            <person name="Zhang Y."/>
            <person name="Shi Q."/>
            <person name="Xie Y."/>
            <person name="Shi X."/>
            <person name="Chang Y."/>
            <person name="Huang F."/>
            <person name="Chen Y."/>
            <person name="Hong S."/>
            <person name="Mi L."/>
            <person name="Sun Q."/>
            <person name="Zhang L."/>
            <person name="Zhou B."/>
            <person name="Peng R."/>
            <person name="Zhang X."/>
            <person name="Liu F."/>
        </authorList>
    </citation>
    <scope>NUCLEOTIDE SEQUENCE [LARGE SCALE GENOMIC DNA]</scope>
    <source>
        <strain evidence="2">cv. PA1801</strain>
    </source>
</reference>
<dbReference type="EMBL" id="SMMG02000007">
    <property type="protein sequence ID" value="KAA3466189.1"/>
    <property type="molecule type" value="Genomic_DNA"/>
</dbReference>
<proteinExistence type="predicted"/>
<dbReference type="AlphaFoldDB" id="A0A5B6VAM9"/>
<keyword evidence="2" id="KW-1185">Reference proteome</keyword>
<sequence>MVEKLGLATTKHPCPYKLQWLNEGGDDVPCDVVTMYAVLLGRPWQFDRKVVHDGYTNRYTFKHLGKNITLSPLTPRQVYEDQVKLRDSIEKFKVSEKKEKSEKVCENLSEKKIGKQEVKMREKNKDQEKKNE</sequence>
<dbReference type="OrthoDB" id="1934635at2759"/>